<protein>
    <submittedName>
        <fullName evidence="2">Uncharacterized protein</fullName>
    </submittedName>
</protein>
<feature type="compositionally biased region" description="Polar residues" evidence="1">
    <location>
        <begin position="163"/>
        <end position="173"/>
    </location>
</feature>
<dbReference type="AlphaFoldDB" id="K0SA24"/>
<keyword evidence="3" id="KW-1185">Reference proteome</keyword>
<dbReference type="EMBL" id="AGNL01033689">
    <property type="protein sequence ID" value="EJK55602.1"/>
    <property type="molecule type" value="Genomic_DNA"/>
</dbReference>
<organism evidence="2 3">
    <name type="scientific">Thalassiosira oceanica</name>
    <name type="common">Marine diatom</name>
    <dbReference type="NCBI Taxonomy" id="159749"/>
    <lineage>
        <taxon>Eukaryota</taxon>
        <taxon>Sar</taxon>
        <taxon>Stramenopiles</taxon>
        <taxon>Ochrophyta</taxon>
        <taxon>Bacillariophyta</taxon>
        <taxon>Coscinodiscophyceae</taxon>
        <taxon>Thalassiosirophycidae</taxon>
        <taxon>Thalassiosirales</taxon>
        <taxon>Thalassiosiraceae</taxon>
        <taxon>Thalassiosira</taxon>
    </lineage>
</organism>
<comment type="caution">
    <text evidence="2">The sequence shown here is derived from an EMBL/GenBank/DDBJ whole genome shotgun (WGS) entry which is preliminary data.</text>
</comment>
<reference evidence="2 3" key="1">
    <citation type="journal article" date="2012" name="Genome Biol.">
        <title>Genome and low-iron response of an oceanic diatom adapted to chronic iron limitation.</title>
        <authorList>
            <person name="Lommer M."/>
            <person name="Specht M."/>
            <person name="Roy A.S."/>
            <person name="Kraemer L."/>
            <person name="Andreson R."/>
            <person name="Gutowska M.A."/>
            <person name="Wolf J."/>
            <person name="Bergner S.V."/>
            <person name="Schilhabel M.B."/>
            <person name="Klostermeier U.C."/>
            <person name="Beiko R.G."/>
            <person name="Rosenstiel P."/>
            <person name="Hippler M."/>
            <person name="Laroche J."/>
        </authorList>
    </citation>
    <scope>NUCLEOTIDE SEQUENCE [LARGE SCALE GENOMIC DNA]</scope>
    <source>
        <strain evidence="2 3">CCMP1005</strain>
    </source>
</reference>
<gene>
    <name evidence="2" type="ORF">THAOC_24652</name>
</gene>
<evidence type="ECO:0000256" key="1">
    <source>
        <dbReference type="SAM" id="MobiDB-lite"/>
    </source>
</evidence>
<feature type="non-terminal residue" evidence="2">
    <location>
        <position position="1"/>
    </location>
</feature>
<accession>K0SA24</accession>
<proteinExistence type="predicted"/>
<sequence length="173" mass="18190">RPRVLVAPQDPPGLRSVVEIGGSASCCALPFWPVAGVVLPCWFSPGNGVYSQQFYRNGDRPRGERPCGAGDAASVQSAWPVLLVGWTRRRDDGGGDPALFQSRQGAAHIGGGRGLAMRVRVRPGRLAVGCGGWRTLPSPYGGGNAAGNAVLVPIRRPPGKSVRGTSQDLGRRR</sequence>
<evidence type="ECO:0000313" key="3">
    <source>
        <dbReference type="Proteomes" id="UP000266841"/>
    </source>
</evidence>
<dbReference type="Proteomes" id="UP000266841">
    <property type="component" value="Unassembled WGS sequence"/>
</dbReference>
<name>K0SA24_THAOC</name>
<evidence type="ECO:0000313" key="2">
    <source>
        <dbReference type="EMBL" id="EJK55602.1"/>
    </source>
</evidence>
<feature type="region of interest" description="Disordered" evidence="1">
    <location>
        <begin position="153"/>
        <end position="173"/>
    </location>
</feature>